<dbReference type="InterPro" id="IPR003594">
    <property type="entry name" value="HATPase_dom"/>
</dbReference>
<keyword evidence="5" id="KW-0808">Transferase</keyword>
<feature type="domain" description="HAMP" evidence="15">
    <location>
        <begin position="35"/>
        <end position="83"/>
    </location>
</feature>
<feature type="domain" description="HAMP" evidence="15">
    <location>
        <begin position="220"/>
        <end position="272"/>
    </location>
</feature>
<evidence type="ECO:0000256" key="1">
    <source>
        <dbReference type="ARBA" id="ARBA00000085"/>
    </source>
</evidence>
<feature type="domain" description="HAMP" evidence="15">
    <location>
        <begin position="864"/>
        <end position="916"/>
    </location>
</feature>
<dbReference type="Gene3D" id="3.30.565.10">
    <property type="entry name" value="Histidine kinase-like ATPase, C-terminal domain"/>
    <property type="match status" value="1"/>
</dbReference>
<evidence type="ECO:0000256" key="5">
    <source>
        <dbReference type="ARBA" id="ARBA00022679"/>
    </source>
</evidence>
<dbReference type="InterPro" id="IPR011006">
    <property type="entry name" value="CheY-like_superfamily"/>
</dbReference>
<keyword evidence="6" id="KW-0812">Transmembrane</keyword>
<dbReference type="PANTHER" id="PTHR45339:SF1">
    <property type="entry name" value="HYBRID SIGNAL TRANSDUCTION HISTIDINE KINASE J"/>
    <property type="match status" value="1"/>
</dbReference>
<dbReference type="Pfam" id="PF18947">
    <property type="entry name" value="HAMP_2"/>
    <property type="match status" value="1"/>
</dbReference>
<keyword evidence="4 10" id="KW-0597">Phosphoprotein</keyword>
<feature type="region of interest" description="Disordered" evidence="12">
    <location>
        <begin position="1634"/>
        <end position="1666"/>
    </location>
</feature>
<evidence type="ECO:0000256" key="3">
    <source>
        <dbReference type="ARBA" id="ARBA00012438"/>
    </source>
</evidence>
<keyword evidence="8" id="KW-0472">Membrane</keyword>
<keyword evidence="8" id="KW-1133">Transmembrane helix</keyword>
<dbReference type="InterPro" id="IPR029016">
    <property type="entry name" value="GAF-like_dom_sf"/>
</dbReference>
<dbReference type="SMART" id="SM00304">
    <property type="entry name" value="HAMP"/>
    <property type="match status" value="10"/>
</dbReference>
<gene>
    <name evidence="16" type="ORF">GCM10010411_21750</name>
</gene>
<feature type="domain" description="HAMP" evidence="15">
    <location>
        <begin position="772"/>
        <end position="824"/>
    </location>
</feature>
<dbReference type="Gene3D" id="1.10.287.130">
    <property type="match status" value="1"/>
</dbReference>
<evidence type="ECO:0000256" key="12">
    <source>
        <dbReference type="SAM" id="MobiDB-lite"/>
    </source>
</evidence>
<feature type="domain" description="HAMP" evidence="15">
    <location>
        <begin position="680"/>
        <end position="732"/>
    </location>
</feature>
<dbReference type="PROSITE" id="PS50109">
    <property type="entry name" value="HIS_KIN"/>
    <property type="match status" value="1"/>
</dbReference>
<dbReference type="InterPro" id="IPR004358">
    <property type="entry name" value="Sig_transdc_His_kin-like_C"/>
</dbReference>
<accession>A0ABP6BUP3</accession>
<dbReference type="PROSITE" id="PS50110">
    <property type="entry name" value="RESPONSE_REGULATORY"/>
    <property type="match status" value="1"/>
</dbReference>
<dbReference type="InterPro" id="IPR005467">
    <property type="entry name" value="His_kinase_dom"/>
</dbReference>
<feature type="domain" description="HAMP" evidence="15">
    <location>
        <begin position="123"/>
        <end position="180"/>
    </location>
</feature>
<dbReference type="Proteomes" id="UP001501509">
    <property type="component" value="Unassembled WGS sequence"/>
</dbReference>
<dbReference type="CDD" id="cd06225">
    <property type="entry name" value="HAMP"/>
    <property type="match status" value="8"/>
</dbReference>
<dbReference type="PANTHER" id="PTHR45339">
    <property type="entry name" value="HYBRID SIGNAL TRANSDUCTION HISTIDINE KINASE J"/>
    <property type="match status" value="1"/>
</dbReference>
<dbReference type="Pfam" id="PF13185">
    <property type="entry name" value="GAF_2"/>
    <property type="match status" value="1"/>
</dbReference>
<sequence>MSATSSKSQARQPASGEAAPSPDGEAAPRPAESEAALRSLLEAMRAMRDGDFRPRFKAPQDGTLAEIGEVLEQILDRNRHLSDELSRVCRHVTREGRLDERLAASPGSGRWTSAVESANTLLDLITTPLSNTARVLEAVAAGDLSQRADLEVGNRGLHGDLRRAGKATNRMIDQLTLFTSEVTRVARELGTEGRLGGQSKVRGLTGSWAQVTEAVNDMAGRLTGQVRDIAVVTTAVAKGDLTRKVTVEATGEMLELKLTVNTMVDQLSAFADEVTRVAREVGTEGRLGGQAQVRGVSGTWKDLTESVNVMASNLTYQVRNIAQVATAVAKGDLSQKITVDVKGELLELKDTLNTMVDQLSAFAGEVTRVAREVGTEGNLGGRAEVTGVSGVWKDLTDNVNAMANNLTSQVRNIAQITKAVADGDLTKKIDVDAQGEILELKTTINTMVDTLSAFSSEVTRVAREVGTEGRLGGQAQVRGVSGVWKDLTDNVNSMANNLTSQVRNIAQITKAVADGDLSKKITVDAQGEILELKDTLNTMVDQLSGFADEVTRVAREVGTEGELGGQAQVRGVSGVWKDLTDNVNSMANNLTSQVRNIAQITKAVADGDLSKKITVDAQGEILELKDTLNTMVDQLSAFAGEVTRVAREVGTEGRLGGQAQVRGVSGVWKDLTDNVNSMANNLTNQVRNIAQVATSVAGGDLTKKITVDARGEIFQLKTTLNTMVDTLSAFADEVTRVAREVGTEGELGGQARVRGASGVWKDLTDNVNAMANNLTYQVRNIAQVTTAVANGDLTKKIDVDAQGEILELKTTINTMVNQLSAFASEVTRVAREVGSRGELGGQAQVPGATGTWKDLTDNVNLLASNLTTQVRAIAEVASAVARGDMTRAITVEACGEVAELKDNVNLMVANLRETTRAKDWLESNLARIAGLMQGHRDLVEVASLILSELTPLVAAHYGAFFLAQREAGCEPTLRLIAGYGYRRHNRLNEELAFGQGLVGQAAVEKKRLIIVDTPPDYIKISSGLGESSPACVVVLPIVFEDEVLGVIELAAFSRFSDVHLAFFDQFVHTIGVAINTIIANARTEALLGESQRLTRELQERSGELQRQQAELRRSNAELEEKAALLAQQNHEIEVQNTEIEQARRALEERAEQLALSSRYKSNFLANMSHELRTPLNSLLLLAKLMWANPDGNLTPEQVQFARTIYGAGRDLLQLIDDILDLSKIEAGKMEIHPEEIPLAKLVDYVNVTFRHIAVEQGLEFEVLVDDDLPRVLATDEQRLQQIIRNLLSNAIKFTSEGGVRLEIKSARGVRFATGAKGTAEGKGTTDATGTADTKGTTDRVIAFVVTDTGVGIPPGKLEVIFDAFQQADGTTSRKYGGTGLGLSICREIAGLLGGEIRADSRPGVGSTFVLYLPERSPYPRRREVAVESGQAGAIDTIGDDAMVALEPAVRAHVGDDFAEPGVVVTEDAVFEGRKVLIIDDDIRNVFALSTVLERSGLKVLYAADGKKGIESLENNDDIALVFMDVMMPEMDGYATTRAIRAMPQFATLPIVALTAKAMKGDQEKSLVAGMSDYVTKPVEIEHLFGVMRKWLGARLETTERLELPEACADAGAGEHADAGAGKCADTGVSAGAGRAGGLADDFEGEAAGMPPGDATGRTTDRKGEQR</sequence>
<evidence type="ECO:0000256" key="11">
    <source>
        <dbReference type="SAM" id="Coils"/>
    </source>
</evidence>
<feature type="compositionally biased region" description="Low complexity" evidence="12">
    <location>
        <begin position="25"/>
        <end position="34"/>
    </location>
</feature>
<feature type="domain" description="Response regulatory" evidence="14">
    <location>
        <begin position="1474"/>
        <end position="1591"/>
    </location>
</feature>
<dbReference type="CDD" id="cd16922">
    <property type="entry name" value="HATPase_EvgS-ArcB-TorS-like"/>
    <property type="match status" value="1"/>
</dbReference>
<evidence type="ECO:0000313" key="17">
    <source>
        <dbReference type="Proteomes" id="UP001501509"/>
    </source>
</evidence>
<feature type="domain" description="HAMP" evidence="15">
    <location>
        <begin position="404"/>
        <end position="456"/>
    </location>
</feature>
<dbReference type="InterPro" id="IPR036097">
    <property type="entry name" value="HisK_dim/P_sf"/>
</dbReference>
<feature type="domain" description="HAMP" evidence="15">
    <location>
        <begin position="588"/>
        <end position="640"/>
    </location>
</feature>
<evidence type="ECO:0000259" key="15">
    <source>
        <dbReference type="PROSITE" id="PS50885"/>
    </source>
</evidence>
<dbReference type="SMART" id="SM00387">
    <property type="entry name" value="HATPase_c"/>
    <property type="match status" value="1"/>
</dbReference>
<keyword evidence="17" id="KW-1185">Reference proteome</keyword>
<organism evidence="16 17">
    <name type="scientific">Actinomadura fulvescens</name>
    <dbReference type="NCBI Taxonomy" id="46160"/>
    <lineage>
        <taxon>Bacteria</taxon>
        <taxon>Bacillati</taxon>
        <taxon>Actinomycetota</taxon>
        <taxon>Actinomycetes</taxon>
        <taxon>Streptosporangiales</taxon>
        <taxon>Thermomonosporaceae</taxon>
        <taxon>Actinomadura</taxon>
    </lineage>
</organism>
<evidence type="ECO:0000256" key="7">
    <source>
        <dbReference type="ARBA" id="ARBA00022777"/>
    </source>
</evidence>
<feature type="modified residue" description="4-aspartylphosphate" evidence="10">
    <location>
        <position position="1524"/>
    </location>
</feature>
<dbReference type="InterPro" id="IPR036890">
    <property type="entry name" value="HATPase_C_sf"/>
</dbReference>
<keyword evidence="7" id="KW-0418">Kinase</keyword>
<feature type="domain" description="HAMP" evidence="15">
    <location>
        <begin position="496"/>
        <end position="548"/>
    </location>
</feature>
<dbReference type="Pfam" id="PF00672">
    <property type="entry name" value="HAMP"/>
    <property type="match status" value="8"/>
</dbReference>
<dbReference type="CDD" id="cd17546">
    <property type="entry name" value="REC_hyHK_CKI1_RcsC-like"/>
    <property type="match status" value="1"/>
</dbReference>
<evidence type="ECO:0000256" key="9">
    <source>
        <dbReference type="ARBA" id="ARBA00023012"/>
    </source>
</evidence>
<dbReference type="Pfam" id="PF00512">
    <property type="entry name" value="HisKA"/>
    <property type="match status" value="1"/>
</dbReference>
<dbReference type="SUPFAM" id="SSF55874">
    <property type="entry name" value="ATPase domain of HSP90 chaperone/DNA topoisomerase II/histidine kinase"/>
    <property type="match status" value="1"/>
</dbReference>
<keyword evidence="9" id="KW-0902">Two-component regulatory system</keyword>
<evidence type="ECO:0000259" key="13">
    <source>
        <dbReference type="PROSITE" id="PS50109"/>
    </source>
</evidence>
<dbReference type="PROSITE" id="PS50885">
    <property type="entry name" value="HAMP"/>
    <property type="match status" value="10"/>
</dbReference>
<evidence type="ECO:0000313" key="16">
    <source>
        <dbReference type="EMBL" id="GAA2588536.1"/>
    </source>
</evidence>
<feature type="domain" description="Histidine kinase" evidence="13">
    <location>
        <begin position="1166"/>
        <end position="1416"/>
    </location>
</feature>
<dbReference type="EMBL" id="BAAATD010000002">
    <property type="protein sequence ID" value="GAA2588536.1"/>
    <property type="molecule type" value="Genomic_DNA"/>
</dbReference>
<dbReference type="SMART" id="SM00065">
    <property type="entry name" value="GAF"/>
    <property type="match status" value="1"/>
</dbReference>
<dbReference type="SUPFAM" id="SSF52172">
    <property type="entry name" value="CheY-like"/>
    <property type="match status" value="1"/>
</dbReference>
<evidence type="ECO:0000256" key="10">
    <source>
        <dbReference type="PROSITE-ProRule" id="PRU00169"/>
    </source>
</evidence>
<dbReference type="SUPFAM" id="SSF58104">
    <property type="entry name" value="Methyl-accepting chemotaxis protein (MCP) signaling domain"/>
    <property type="match status" value="3"/>
</dbReference>
<evidence type="ECO:0000256" key="6">
    <source>
        <dbReference type="ARBA" id="ARBA00022692"/>
    </source>
</evidence>
<dbReference type="SMART" id="SM00388">
    <property type="entry name" value="HisKA"/>
    <property type="match status" value="1"/>
</dbReference>
<dbReference type="Pfam" id="PF02518">
    <property type="entry name" value="HATPase_c"/>
    <property type="match status" value="1"/>
</dbReference>
<evidence type="ECO:0000259" key="14">
    <source>
        <dbReference type="PROSITE" id="PS50110"/>
    </source>
</evidence>
<protein>
    <recommendedName>
        <fullName evidence="3">histidine kinase</fullName>
        <ecNumber evidence="3">2.7.13.3</ecNumber>
    </recommendedName>
</protein>
<dbReference type="RefSeq" id="WP_344540161.1">
    <property type="nucleotide sequence ID" value="NZ_BAAATD010000002.1"/>
</dbReference>
<dbReference type="PRINTS" id="PR00344">
    <property type="entry name" value="BCTRLSENSOR"/>
</dbReference>
<dbReference type="SUPFAM" id="SSF55781">
    <property type="entry name" value="GAF domain-like"/>
    <property type="match status" value="1"/>
</dbReference>
<dbReference type="Gene3D" id="1.20.120.1530">
    <property type="match status" value="7"/>
</dbReference>
<comment type="catalytic activity">
    <reaction evidence="1">
        <text>ATP + protein L-histidine = ADP + protein N-phospho-L-histidine.</text>
        <dbReference type="EC" id="2.7.13.3"/>
    </reaction>
</comment>
<evidence type="ECO:0000256" key="8">
    <source>
        <dbReference type="ARBA" id="ARBA00022989"/>
    </source>
</evidence>
<feature type="domain" description="HAMP" evidence="15">
    <location>
        <begin position="312"/>
        <end position="364"/>
    </location>
</feature>
<evidence type="ECO:0000256" key="4">
    <source>
        <dbReference type="ARBA" id="ARBA00022553"/>
    </source>
</evidence>
<dbReference type="Gene3D" id="3.30.450.40">
    <property type="match status" value="1"/>
</dbReference>
<feature type="coiled-coil region" evidence="11">
    <location>
        <begin position="1090"/>
        <end position="1156"/>
    </location>
</feature>
<dbReference type="InterPro" id="IPR003661">
    <property type="entry name" value="HisK_dim/P_dom"/>
</dbReference>
<dbReference type="Pfam" id="PF00072">
    <property type="entry name" value="Response_reg"/>
    <property type="match status" value="1"/>
</dbReference>
<dbReference type="SUPFAM" id="SSF47384">
    <property type="entry name" value="Homodimeric domain of signal transducing histidine kinase"/>
    <property type="match status" value="1"/>
</dbReference>
<dbReference type="EC" id="2.7.13.3" evidence="3"/>
<name>A0ABP6BUP3_9ACTN</name>
<comment type="subcellular location">
    <subcellularLocation>
        <location evidence="2">Cell membrane</location>
    </subcellularLocation>
</comment>
<feature type="region of interest" description="Disordered" evidence="12">
    <location>
        <begin position="1"/>
        <end position="34"/>
    </location>
</feature>
<dbReference type="Gene3D" id="3.40.50.2300">
    <property type="match status" value="1"/>
</dbReference>
<proteinExistence type="predicted"/>
<evidence type="ECO:0000256" key="2">
    <source>
        <dbReference type="ARBA" id="ARBA00004236"/>
    </source>
</evidence>
<dbReference type="InterPro" id="IPR003660">
    <property type="entry name" value="HAMP_dom"/>
</dbReference>
<dbReference type="CDD" id="cd00082">
    <property type="entry name" value="HisKA"/>
    <property type="match status" value="1"/>
</dbReference>
<feature type="compositionally biased region" description="Polar residues" evidence="12">
    <location>
        <begin position="1"/>
        <end position="12"/>
    </location>
</feature>
<dbReference type="SMART" id="SM00448">
    <property type="entry name" value="REC"/>
    <property type="match status" value="1"/>
</dbReference>
<comment type="caution">
    <text evidence="16">The sequence shown here is derived from an EMBL/GenBank/DDBJ whole genome shotgun (WGS) entry which is preliminary data.</text>
</comment>
<reference evidence="17" key="1">
    <citation type="journal article" date="2019" name="Int. J. Syst. Evol. Microbiol.">
        <title>The Global Catalogue of Microorganisms (GCM) 10K type strain sequencing project: providing services to taxonomists for standard genome sequencing and annotation.</title>
        <authorList>
            <consortium name="The Broad Institute Genomics Platform"/>
            <consortium name="The Broad Institute Genome Sequencing Center for Infectious Disease"/>
            <person name="Wu L."/>
            <person name="Ma J."/>
        </authorList>
    </citation>
    <scope>NUCLEOTIDE SEQUENCE [LARGE SCALE GENOMIC DNA]</scope>
    <source>
        <strain evidence="17">JCM 6833</strain>
    </source>
</reference>
<dbReference type="InterPro" id="IPR003018">
    <property type="entry name" value="GAF"/>
</dbReference>
<keyword evidence="11" id="KW-0175">Coiled coil</keyword>
<dbReference type="InterPro" id="IPR001789">
    <property type="entry name" value="Sig_transdc_resp-reg_receiver"/>
</dbReference>